<protein>
    <submittedName>
        <fullName evidence="3">Uncharacterized protein</fullName>
    </submittedName>
</protein>
<reference evidence="3 4" key="1">
    <citation type="journal article" date="2020" name="Fungal Divers.">
        <title>Resolving the Mortierellaceae phylogeny through synthesis of multi-gene phylogenetics and phylogenomics.</title>
        <authorList>
            <person name="Vandepol N."/>
            <person name="Liber J."/>
            <person name="Desiro A."/>
            <person name="Na H."/>
            <person name="Kennedy M."/>
            <person name="Barry K."/>
            <person name="Grigoriev I.V."/>
            <person name="Miller A.N."/>
            <person name="O'Donnell K."/>
            <person name="Stajich J.E."/>
            <person name="Bonito G."/>
        </authorList>
    </citation>
    <scope>NUCLEOTIDE SEQUENCE [LARGE SCALE GENOMIC DNA]</scope>
    <source>
        <strain evidence="3 4">AD045</strain>
    </source>
</reference>
<proteinExistence type="predicted"/>
<keyword evidence="2" id="KW-0812">Transmembrane</keyword>
<feature type="transmembrane region" description="Helical" evidence="2">
    <location>
        <begin position="17"/>
        <end position="36"/>
    </location>
</feature>
<feature type="region of interest" description="Disordered" evidence="1">
    <location>
        <begin position="240"/>
        <end position="263"/>
    </location>
</feature>
<evidence type="ECO:0000256" key="2">
    <source>
        <dbReference type="SAM" id="Phobius"/>
    </source>
</evidence>
<comment type="caution">
    <text evidence="3">The sequence shown here is derived from an EMBL/GenBank/DDBJ whole genome shotgun (WGS) entry which is preliminary data.</text>
</comment>
<evidence type="ECO:0000313" key="4">
    <source>
        <dbReference type="Proteomes" id="UP001194696"/>
    </source>
</evidence>
<keyword evidence="2" id="KW-0472">Membrane</keyword>
<feature type="region of interest" description="Disordered" evidence="1">
    <location>
        <begin position="45"/>
        <end position="79"/>
    </location>
</feature>
<name>A0ABQ7JIX8_9FUNG</name>
<evidence type="ECO:0000313" key="3">
    <source>
        <dbReference type="EMBL" id="KAG0275709.1"/>
    </source>
</evidence>
<keyword evidence="4" id="KW-1185">Reference proteome</keyword>
<accession>A0ABQ7JIX8</accession>
<dbReference type="Proteomes" id="UP001194696">
    <property type="component" value="Unassembled WGS sequence"/>
</dbReference>
<feature type="compositionally biased region" description="Polar residues" evidence="1">
    <location>
        <begin position="241"/>
        <end position="263"/>
    </location>
</feature>
<organism evidence="3 4">
    <name type="scientific">Linnemannia gamsii</name>
    <dbReference type="NCBI Taxonomy" id="64522"/>
    <lineage>
        <taxon>Eukaryota</taxon>
        <taxon>Fungi</taxon>
        <taxon>Fungi incertae sedis</taxon>
        <taxon>Mucoromycota</taxon>
        <taxon>Mortierellomycotina</taxon>
        <taxon>Mortierellomycetes</taxon>
        <taxon>Mortierellales</taxon>
        <taxon>Mortierellaceae</taxon>
        <taxon>Linnemannia</taxon>
    </lineage>
</organism>
<keyword evidence="2" id="KW-1133">Transmembrane helix</keyword>
<evidence type="ECO:0000256" key="1">
    <source>
        <dbReference type="SAM" id="MobiDB-lite"/>
    </source>
</evidence>
<dbReference type="EMBL" id="JAAAIM010001808">
    <property type="protein sequence ID" value="KAG0275709.1"/>
    <property type="molecule type" value="Genomic_DNA"/>
</dbReference>
<sequence length="263" mass="28019">MAGIPCSNAGGSNVGGIVGGVVGGVVLIGAVVLLFYRRRKQQQRQEKSAVPLNAITDTDDKTNSAAPRAGGRDDGNVGYQEPQTFIAPAIFNQDSQGAAYGSAPAGYQDPKNLQGLPADGDADFLLRRKELENQQKQIELRHELLTLEEQGQRLRPPGSQFQQAQQQYQQQIPVQYPMEMGVSQYPVATVQTVQALPVTTSSTSMAPHNAGPVIFIPTGSPSAPSNPSALNVYDYGIPGANDNNNNGGSEVGKRQQNNPHTII</sequence>
<gene>
    <name evidence="3" type="ORF">BGZ96_003675</name>
</gene>